<evidence type="ECO:0000313" key="1">
    <source>
        <dbReference type="EMBL" id="KAK8213335.1"/>
    </source>
</evidence>
<keyword evidence="2" id="KW-1185">Reference proteome</keyword>
<sequence>MSVCASRKCEDYDRIEEKECIENASQPFLATCSSVRIVSDATLKDQGPRVDSSHAFSSVRWRFKDRSLRLSDNQRHQRRAGIPSAHLRDSLSDQSAQFIKFEDGDEGNGRNCEQMDIEYRGSSKGKRSHAGLGGIAVVLAD</sequence>
<reference evidence="1" key="1">
    <citation type="submission" date="2024-02" db="EMBL/GenBank/DDBJ databases">
        <title>Metagenome Assembled Genome of Zalaria obscura JY119.</title>
        <authorList>
            <person name="Vighnesh L."/>
            <person name="Jagadeeshwari U."/>
            <person name="Venkata Ramana C."/>
            <person name="Sasikala C."/>
        </authorList>
    </citation>
    <scope>NUCLEOTIDE SEQUENCE</scope>
    <source>
        <strain evidence="1">JY119</strain>
    </source>
</reference>
<dbReference type="EMBL" id="JAMKPW020000011">
    <property type="protein sequence ID" value="KAK8213335.1"/>
    <property type="molecule type" value="Genomic_DNA"/>
</dbReference>
<gene>
    <name evidence="1" type="ORF">M8818_002634</name>
</gene>
<comment type="caution">
    <text evidence="1">The sequence shown here is derived from an EMBL/GenBank/DDBJ whole genome shotgun (WGS) entry which is preliminary data.</text>
</comment>
<accession>A0ACC3SH03</accession>
<dbReference type="Proteomes" id="UP001320706">
    <property type="component" value="Unassembled WGS sequence"/>
</dbReference>
<name>A0ACC3SH03_9PEZI</name>
<protein>
    <submittedName>
        <fullName evidence="1">Uncharacterized protein</fullName>
    </submittedName>
</protein>
<proteinExistence type="predicted"/>
<organism evidence="1 2">
    <name type="scientific">Zalaria obscura</name>
    <dbReference type="NCBI Taxonomy" id="2024903"/>
    <lineage>
        <taxon>Eukaryota</taxon>
        <taxon>Fungi</taxon>
        <taxon>Dikarya</taxon>
        <taxon>Ascomycota</taxon>
        <taxon>Pezizomycotina</taxon>
        <taxon>Dothideomycetes</taxon>
        <taxon>Dothideomycetidae</taxon>
        <taxon>Dothideales</taxon>
        <taxon>Zalariaceae</taxon>
        <taxon>Zalaria</taxon>
    </lineage>
</organism>
<evidence type="ECO:0000313" key="2">
    <source>
        <dbReference type="Proteomes" id="UP001320706"/>
    </source>
</evidence>